<evidence type="ECO:0000256" key="1">
    <source>
        <dbReference type="ARBA" id="ARBA00004651"/>
    </source>
</evidence>
<dbReference type="Pfam" id="PF12704">
    <property type="entry name" value="MacB_PCD"/>
    <property type="match status" value="1"/>
</dbReference>
<keyword evidence="5 7" id="KW-0472">Membrane</keyword>
<name>A0A1F7JBW7_9BACT</name>
<feature type="transmembrane region" description="Helical" evidence="7">
    <location>
        <begin position="360"/>
        <end position="384"/>
    </location>
</feature>
<dbReference type="AlphaFoldDB" id="A0A1F7JBW7"/>
<sequence>MKNIVFIFKSAIDDFSRNKLRTFLTSLGILIGVFAVVVLIALGLGLKRYISEQFEAMGKNTIYLVPGRILSGGGFTGSASSVTGRFDNRDLETLRKIDNVIATGPLTLKSTKIKSLLKEDFADIMFSSEVLPDAMGFEVEEGRFFDKADVNKRAKVIVVGSKIATDYYGSVSEAIGKKITIDDVKFTIIGVTKSKGGGGMGGFNYDNYLYGPYTTGYIFNPDKKFFRLMVKTENENYVPQVKEDIKKEFLKRYDEEEFSIVEPTELLTAITSIFSVLNLILVAIAAISLVVGGIGIMNIMYVTVSDRIKEIGIRRAIGARRSDILYQFLAEAVLLSSIGGLLGLGLAYLVVFLVKSVFPAYIDLISVILALGISSAIGITFGVFPARKAASLEPVEAIRYE</sequence>
<evidence type="ECO:0000256" key="7">
    <source>
        <dbReference type="SAM" id="Phobius"/>
    </source>
</evidence>
<dbReference type="PANTHER" id="PTHR30572">
    <property type="entry name" value="MEMBRANE COMPONENT OF TRANSPORTER-RELATED"/>
    <property type="match status" value="1"/>
</dbReference>
<evidence type="ECO:0000313" key="10">
    <source>
        <dbReference type="EMBL" id="OGK53106.1"/>
    </source>
</evidence>
<evidence type="ECO:0000256" key="4">
    <source>
        <dbReference type="ARBA" id="ARBA00022989"/>
    </source>
</evidence>
<keyword evidence="2" id="KW-1003">Cell membrane</keyword>
<feature type="transmembrane region" description="Helical" evidence="7">
    <location>
        <begin position="279"/>
        <end position="304"/>
    </location>
</feature>
<dbReference type="GO" id="GO:0005886">
    <property type="term" value="C:plasma membrane"/>
    <property type="evidence" value="ECO:0007669"/>
    <property type="project" value="UniProtKB-SubCell"/>
</dbReference>
<feature type="transmembrane region" description="Helical" evidence="7">
    <location>
        <begin position="20"/>
        <end position="46"/>
    </location>
</feature>
<comment type="similarity">
    <text evidence="6">Belongs to the ABC-4 integral membrane protein family.</text>
</comment>
<evidence type="ECO:0000259" key="9">
    <source>
        <dbReference type="Pfam" id="PF12704"/>
    </source>
</evidence>
<evidence type="ECO:0000313" key="11">
    <source>
        <dbReference type="Proteomes" id="UP000178857"/>
    </source>
</evidence>
<dbReference type="Proteomes" id="UP000178857">
    <property type="component" value="Unassembled WGS sequence"/>
</dbReference>
<dbReference type="InterPro" id="IPR025857">
    <property type="entry name" value="MacB_PCD"/>
</dbReference>
<evidence type="ECO:0000256" key="5">
    <source>
        <dbReference type="ARBA" id="ARBA00023136"/>
    </source>
</evidence>
<organism evidence="10 11">
    <name type="scientific">Candidatus Roizmanbacteria bacterium RIFCSPLOWO2_01_FULL_44_13</name>
    <dbReference type="NCBI Taxonomy" id="1802069"/>
    <lineage>
        <taxon>Bacteria</taxon>
        <taxon>Candidatus Roizmaniibacteriota</taxon>
    </lineage>
</organism>
<proteinExistence type="inferred from homology"/>
<evidence type="ECO:0000256" key="6">
    <source>
        <dbReference type="ARBA" id="ARBA00038076"/>
    </source>
</evidence>
<dbReference type="STRING" id="1802069.A2970_00580"/>
<comment type="subcellular location">
    <subcellularLocation>
        <location evidence="1">Cell membrane</location>
        <topology evidence="1">Multi-pass membrane protein</topology>
    </subcellularLocation>
</comment>
<keyword evidence="4 7" id="KW-1133">Transmembrane helix</keyword>
<dbReference type="PANTHER" id="PTHR30572:SF4">
    <property type="entry name" value="ABC TRANSPORTER PERMEASE YTRF"/>
    <property type="match status" value="1"/>
</dbReference>
<dbReference type="EMBL" id="MGAT01000006">
    <property type="protein sequence ID" value="OGK53106.1"/>
    <property type="molecule type" value="Genomic_DNA"/>
</dbReference>
<gene>
    <name evidence="10" type="ORF">A2970_00580</name>
</gene>
<feature type="transmembrane region" description="Helical" evidence="7">
    <location>
        <begin position="325"/>
        <end position="354"/>
    </location>
</feature>
<evidence type="ECO:0000256" key="3">
    <source>
        <dbReference type="ARBA" id="ARBA00022692"/>
    </source>
</evidence>
<comment type="caution">
    <text evidence="10">The sequence shown here is derived from an EMBL/GenBank/DDBJ whole genome shotgun (WGS) entry which is preliminary data.</text>
</comment>
<dbReference type="InterPro" id="IPR050250">
    <property type="entry name" value="Macrolide_Exporter_MacB"/>
</dbReference>
<dbReference type="InterPro" id="IPR003838">
    <property type="entry name" value="ABC3_permease_C"/>
</dbReference>
<reference evidence="10 11" key="1">
    <citation type="journal article" date="2016" name="Nat. Commun.">
        <title>Thousands of microbial genomes shed light on interconnected biogeochemical processes in an aquifer system.</title>
        <authorList>
            <person name="Anantharaman K."/>
            <person name="Brown C.T."/>
            <person name="Hug L.A."/>
            <person name="Sharon I."/>
            <person name="Castelle C.J."/>
            <person name="Probst A.J."/>
            <person name="Thomas B.C."/>
            <person name="Singh A."/>
            <person name="Wilkins M.J."/>
            <person name="Karaoz U."/>
            <person name="Brodie E.L."/>
            <person name="Williams K.H."/>
            <person name="Hubbard S.S."/>
            <person name="Banfield J.F."/>
        </authorList>
    </citation>
    <scope>NUCLEOTIDE SEQUENCE [LARGE SCALE GENOMIC DNA]</scope>
</reference>
<keyword evidence="3 7" id="KW-0812">Transmembrane</keyword>
<feature type="domain" description="ABC3 transporter permease C-terminal" evidence="8">
    <location>
        <begin position="283"/>
        <end position="394"/>
    </location>
</feature>
<evidence type="ECO:0000259" key="8">
    <source>
        <dbReference type="Pfam" id="PF02687"/>
    </source>
</evidence>
<evidence type="ECO:0000256" key="2">
    <source>
        <dbReference type="ARBA" id="ARBA00022475"/>
    </source>
</evidence>
<dbReference type="GO" id="GO:0022857">
    <property type="term" value="F:transmembrane transporter activity"/>
    <property type="evidence" value="ECO:0007669"/>
    <property type="project" value="TreeGrafter"/>
</dbReference>
<protein>
    <recommendedName>
        <fullName evidence="12">ABC transporter permease</fullName>
    </recommendedName>
</protein>
<dbReference type="Pfam" id="PF02687">
    <property type="entry name" value="FtsX"/>
    <property type="match status" value="1"/>
</dbReference>
<evidence type="ECO:0008006" key="12">
    <source>
        <dbReference type="Google" id="ProtNLM"/>
    </source>
</evidence>
<accession>A0A1F7JBW7</accession>
<feature type="domain" description="MacB-like periplasmic core" evidence="9">
    <location>
        <begin position="22"/>
        <end position="247"/>
    </location>
</feature>